<evidence type="ECO:0000256" key="1">
    <source>
        <dbReference type="ARBA" id="ARBA00004569"/>
    </source>
</evidence>
<keyword evidence="8" id="KW-0676">Redox-active center</keyword>
<organism evidence="10 11">
    <name type="scientific">Tupaia chinensis</name>
    <name type="common">Chinese tree shrew</name>
    <name type="synonym">Tupaia belangeri chinensis</name>
    <dbReference type="NCBI Taxonomy" id="246437"/>
    <lineage>
        <taxon>Eukaryota</taxon>
        <taxon>Metazoa</taxon>
        <taxon>Chordata</taxon>
        <taxon>Craniata</taxon>
        <taxon>Vertebrata</taxon>
        <taxon>Euteleostomi</taxon>
        <taxon>Mammalia</taxon>
        <taxon>Eutheria</taxon>
        <taxon>Euarchontoglires</taxon>
        <taxon>Scandentia</taxon>
        <taxon>Tupaiidae</taxon>
        <taxon>Tupaia</taxon>
    </lineage>
</organism>
<evidence type="ECO:0000256" key="8">
    <source>
        <dbReference type="ARBA" id="ARBA00023284"/>
    </source>
</evidence>
<evidence type="ECO:0000313" key="11">
    <source>
        <dbReference type="Proteomes" id="UP000011518"/>
    </source>
</evidence>
<dbReference type="STRING" id="246437.L9JFG2"/>
<dbReference type="PANTHER" id="PTHR21622:SF0">
    <property type="entry name" value="COILED-COIL-HELIX-COILED-COIL-HELIX DOMAIN CONTAINING 4"/>
    <property type="match status" value="1"/>
</dbReference>
<dbReference type="PANTHER" id="PTHR21622">
    <property type="entry name" value="COILED-COIL-HELIX-COILED-COIL-HELIX DOMAIN CONTAINING 4"/>
    <property type="match status" value="1"/>
</dbReference>
<gene>
    <name evidence="10" type="ORF">TREES_T100012312</name>
</gene>
<name>L9JFG2_TUPCH</name>
<reference evidence="11" key="1">
    <citation type="submission" date="2012-07" db="EMBL/GenBank/DDBJ databases">
        <title>Genome of the Chinese tree shrew, a rising model animal genetically related to primates.</title>
        <authorList>
            <person name="Zhang G."/>
            <person name="Fan Y."/>
            <person name="Yao Y."/>
            <person name="Huang Z."/>
        </authorList>
    </citation>
    <scope>NUCLEOTIDE SEQUENCE [LARGE SCALE GENOMIC DNA]</scope>
</reference>
<dbReference type="FunCoup" id="L9JFG2">
    <property type="interactions" value="771"/>
</dbReference>
<dbReference type="GO" id="GO:0045041">
    <property type="term" value="P:protein import into mitochondrial intermembrane space"/>
    <property type="evidence" value="ECO:0007669"/>
    <property type="project" value="InterPro"/>
</dbReference>
<keyword evidence="4" id="KW-0560">Oxidoreductase</keyword>
<dbReference type="Gene3D" id="1.10.287.2900">
    <property type="match status" value="1"/>
</dbReference>
<dbReference type="GO" id="GO:0015035">
    <property type="term" value="F:protein-disulfide reductase activity"/>
    <property type="evidence" value="ECO:0007669"/>
    <property type="project" value="InterPro"/>
</dbReference>
<feature type="compositionally biased region" description="Acidic residues" evidence="9">
    <location>
        <begin position="114"/>
        <end position="123"/>
    </location>
</feature>
<evidence type="ECO:0000256" key="7">
    <source>
        <dbReference type="ARBA" id="ARBA00023157"/>
    </source>
</evidence>
<evidence type="ECO:0000256" key="6">
    <source>
        <dbReference type="ARBA" id="ARBA00023128"/>
    </source>
</evidence>
<evidence type="ECO:0000256" key="5">
    <source>
        <dbReference type="ARBA" id="ARBA00023010"/>
    </source>
</evidence>
<reference evidence="11" key="2">
    <citation type="journal article" date="2013" name="Nat. Commun.">
        <title>Genome of the Chinese tree shrew.</title>
        <authorList>
            <person name="Fan Y."/>
            <person name="Huang Z.Y."/>
            <person name="Cao C.C."/>
            <person name="Chen C.S."/>
            <person name="Chen Y.X."/>
            <person name="Fan D.D."/>
            <person name="He J."/>
            <person name="Hou H.L."/>
            <person name="Hu L."/>
            <person name="Hu X.T."/>
            <person name="Jiang X.T."/>
            <person name="Lai R."/>
            <person name="Lang Y.S."/>
            <person name="Liang B."/>
            <person name="Liao S.G."/>
            <person name="Mu D."/>
            <person name="Ma Y.Y."/>
            <person name="Niu Y.Y."/>
            <person name="Sun X.Q."/>
            <person name="Xia J.Q."/>
            <person name="Xiao J."/>
            <person name="Xiong Z.Q."/>
            <person name="Xu L."/>
            <person name="Yang L."/>
            <person name="Zhang Y."/>
            <person name="Zhao W."/>
            <person name="Zhao X.D."/>
            <person name="Zheng Y.T."/>
            <person name="Zhou J.M."/>
            <person name="Zhu Y.B."/>
            <person name="Zhang G.J."/>
            <person name="Wang J."/>
            <person name="Yao Y.G."/>
        </authorList>
    </citation>
    <scope>NUCLEOTIDE SEQUENCE [LARGE SCALE GENOMIC DNA]</scope>
</reference>
<evidence type="ECO:0000256" key="3">
    <source>
        <dbReference type="ARBA" id="ARBA00022927"/>
    </source>
</evidence>
<dbReference type="InParanoid" id="L9JFG2"/>
<feature type="region of interest" description="Disordered" evidence="9">
    <location>
        <begin position="80"/>
        <end position="123"/>
    </location>
</feature>
<evidence type="ECO:0000256" key="9">
    <source>
        <dbReference type="SAM" id="MobiDB-lite"/>
    </source>
</evidence>
<dbReference type="GO" id="GO:0005758">
    <property type="term" value="C:mitochondrial intermembrane space"/>
    <property type="evidence" value="ECO:0007669"/>
    <property type="project" value="UniProtKB-SubCell"/>
</dbReference>
<keyword evidence="6" id="KW-0496">Mitochondrion</keyword>
<evidence type="ECO:0000256" key="4">
    <source>
        <dbReference type="ARBA" id="ARBA00023002"/>
    </source>
</evidence>
<feature type="compositionally biased region" description="Acidic residues" evidence="9">
    <location>
        <begin position="87"/>
        <end position="96"/>
    </location>
</feature>
<keyword evidence="11" id="KW-1185">Reference proteome</keyword>
<dbReference type="EMBL" id="KB320999">
    <property type="protein sequence ID" value="ELW49350.1"/>
    <property type="molecule type" value="Genomic_DNA"/>
</dbReference>
<keyword evidence="7" id="KW-1015">Disulfide bond</keyword>
<keyword evidence="5" id="KW-0811">Translocation</keyword>
<keyword evidence="3" id="KW-0653">Protein transport</keyword>
<sequence length="123" mass="13341">MFVTEDDHGTPCGAELEADDPAIARGARAGPAQWRRELELPVPWGNASGPCGEQSKSAFSCLPSSTDLIDRFQAMQGCMQKYPDLYPQEEEGEEEQQQQQPEHVGEATSTEAPASEDAEGSRS</sequence>
<feature type="region of interest" description="Disordered" evidence="9">
    <location>
        <begin position="1"/>
        <end position="20"/>
    </location>
</feature>
<dbReference type="AlphaFoldDB" id="L9JFG2"/>
<accession>L9JFG2</accession>
<dbReference type="InterPro" id="IPR039289">
    <property type="entry name" value="CHCHD4"/>
</dbReference>
<evidence type="ECO:0000256" key="2">
    <source>
        <dbReference type="ARBA" id="ARBA00022448"/>
    </source>
</evidence>
<dbReference type="Proteomes" id="UP000011518">
    <property type="component" value="Unassembled WGS sequence"/>
</dbReference>
<keyword evidence="2" id="KW-0813">Transport</keyword>
<evidence type="ECO:0000313" key="10">
    <source>
        <dbReference type="EMBL" id="ELW49350.1"/>
    </source>
</evidence>
<protein>
    <submittedName>
        <fullName evidence="10">Mitochondrial intermembrane space import and assembly protein 40</fullName>
    </submittedName>
</protein>
<comment type="subcellular location">
    <subcellularLocation>
        <location evidence="1">Mitochondrion intermembrane space</location>
    </subcellularLocation>
</comment>
<proteinExistence type="predicted"/>